<accession>A0A9D2S401</accession>
<dbReference type="Proteomes" id="UP000886803">
    <property type="component" value="Unassembled WGS sequence"/>
</dbReference>
<dbReference type="InterPro" id="IPR000683">
    <property type="entry name" value="Gfo/Idh/MocA-like_OxRdtase_N"/>
</dbReference>
<dbReference type="InterPro" id="IPR036291">
    <property type="entry name" value="NAD(P)-bd_dom_sf"/>
</dbReference>
<dbReference type="InterPro" id="IPR051450">
    <property type="entry name" value="Gfo/Idh/MocA_Oxidoreductases"/>
</dbReference>
<dbReference type="Pfam" id="PF01408">
    <property type="entry name" value="GFO_IDH_MocA"/>
    <property type="match status" value="1"/>
</dbReference>
<sequence length="319" mass="34798">MPTLTALFIGLGSIGSRHLKNLHTICAARGITLAADALRSSLNRPLRPGVAELLRAQFTALDAPAARGHYDLAFITNPTSLHAETLQSLRGRAGALFIEKPIFSADQAGLDPAALLDPGQKAYVAAPMRWCGVMLALKKRLETGADGRPYCARVLCSSYLPDWRPGVDYRTVYSAHKAMGGGVTIDLIHEWDYLVDLFGAPERLYNLRGQYSELEIDSDDVSLYIAQYPGMLAEVHLDYFGRGYRRSIELFTPSGSLVADFGAGTLTLPDGTVEAYTEDVNARYLREMAYFLDYAAGPQLLSLNPPATAAQVLRLTLGR</sequence>
<dbReference type="PANTHER" id="PTHR43377:SF1">
    <property type="entry name" value="BILIVERDIN REDUCTASE A"/>
    <property type="match status" value="1"/>
</dbReference>
<gene>
    <name evidence="3" type="ORF">H9945_08155</name>
</gene>
<evidence type="ECO:0000313" key="4">
    <source>
        <dbReference type="Proteomes" id="UP000886803"/>
    </source>
</evidence>
<dbReference type="AlphaFoldDB" id="A0A9D2S401"/>
<dbReference type="EMBL" id="DWYG01000138">
    <property type="protein sequence ID" value="HJB42456.1"/>
    <property type="molecule type" value="Genomic_DNA"/>
</dbReference>
<proteinExistence type="predicted"/>
<evidence type="ECO:0000313" key="3">
    <source>
        <dbReference type="EMBL" id="HJB42456.1"/>
    </source>
</evidence>
<comment type="caution">
    <text evidence="3">The sequence shown here is derived from an EMBL/GenBank/DDBJ whole genome shotgun (WGS) entry which is preliminary data.</text>
</comment>
<feature type="domain" description="GFO/IDH/MocA-like oxidoreductase" evidence="2">
    <location>
        <begin position="135"/>
        <end position="257"/>
    </location>
</feature>
<evidence type="ECO:0000259" key="2">
    <source>
        <dbReference type="Pfam" id="PF22725"/>
    </source>
</evidence>
<name>A0A9D2S401_9FIRM</name>
<dbReference type="GO" id="GO:0000166">
    <property type="term" value="F:nucleotide binding"/>
    <property type="evidence" value="ECO:0007669"/>
    <property type="project" value="InterPro"/>
</dbReference>
<dbReference type="SUPFAM" id="SSF51735">
    <property type="entry name" value="NAD(P)-binding Rossmann-fold domains"/>
    <property type="match status" value="1"/>
</dbReference>
<dbReference type="Gene3D" id="3.40.50.720">
    <property type="entry name" value="NAD(P)-binding Rossmann-like Domain"/>
    <property type="match status" value="1"/>
</dbReference>
<feature type="domain" description="Gfo/Idh/MocA-like oxidoreductase N-terminal" evidence="1">
    <location>
        <begin position="6"/>
        <end position="104"/>
    </location>
</feature>
<reference evidence="3" key="1">
    <citation type="journal article" date="2021" name="PeerJ">
        <title>Extensive microbial diversity within the chicken gut microbiome revealed by metagenomics and culture.</title>
        <authorList>
            <person name="Gilroy R."/>
            <person name="Ravi A."/>
            <person name="Getino M."/>
            <person name="Pursley I."/>
            <person name="Horton D.L."/>
            <person name="Alikhan N.F."/>
            <person name="Baker D."/>
            <person name="Gharbi K."/>
            <person name="Hall N."/>
            <person name="Watson M."/>
            <person name="Adriaenssens E.M."/>
            <person name="Foster-Nyarko E."/>
            <person name="Jarju S."/>
            <person name="Secka A."/>
            <person name="Antonio M."/>
            <person name="Oren A."/>
            <person name="Chaudhuri R.R."/>
            <person name="La Ragione R."/>
            <person name="Hildebrand F."/>
            <person name="Pallen M.J."/>
        </authorList>
    </citation>
    <scope>NUCLEOTIDE SEQUENCE</scope>
    <source>
        <strain evidence="3">ChiBcec8-13705</strain>
    </source>
</reference>
<dbReference type="PANTHER" id="PTHR43377">
    <property type="entry name" value="BILIVERDIN REDUCTASE A"/>
    <property type="match status" value="1"/>
</dbReference>
<dbReference type="Gene3D" id="3.30.360.10">
    <property type="entry name" value="Dihydrodipicolinate Reductase, domain 2"/>
    <property type="match status" value="1"/>
</dbReference>
<reference evidence="3" key="2">
    <citation type="submission" date="2021-04" db="EMBL/GenBank/DDBJ databases">
        <authorList>
            <person name="Gilroy R."/>
        </authorList>
    </citation>
    <scope>NUCLEOTIDE SEQUENCE</scope>
    <source>
        <strain evidence="3">ChiBcec8-13705</strain>
    </source>
</reference>
<evidence type="ECO:0000259" key="1">
    <source>
        <dbReference type="Pfam" id="PF01408"/>
    </source>
</evidence>
<dbReference type="Pfam" id="PF22725">
    <property type="entry name" value="GFO_IDH_MocA_C3"/>
    <property type="match status" value="1"/>
</dbReference>
<dbReference type="SUPFAM" id="SSF55347">
    <property type="entry name" value="Glyceraldehyde-3-phosphate dehydrogenase-like, C-terminal domain"/>
    <property type="match status" value="1"/>
</dbReference>
<dbReference type="InterPro" id="IPR055170">
    <property type="entry name" value="GFO_IDH_MocA-like_dom"/>
</dbReference>
<protein>
    <submittedName>
        <fullName evidence="3">Gfo/Idh/MocA family oxidoreductase</fullName>
    </submittedName>
</protein>
<organism evidence="3 4">
    <name type="scientific">Candidatus Gemmiger avicola</name>
    <dbReference type="NCBI Taxonomy" id="2838605"/>
    <lineage>
        <taxon>Bacteria</taxon>
        <taxon>Bacillati</taxon>
        <taxon>Bacillota</taxon>
        <taxon>Clostridia</taxon>
        <taxon>Eubacteriales</taxon>
        <taxon>Gemmiger</taxon>
    </lineage>
</organism>